<dbReference type="FunFam" id="1.20.140.10:FF:000001">
    <property type="entry name" value="Acyl-CoA dehydrogenase"/>
    <property type="match status" value="1"/>
</dbReference>
<dbReference type="GO" id="GO:0033539">
    <property type="term" value="P:fatty acid beta-oxidation using acyl-CoA dehydrogenase"/>
    <property type="evidence" value="ECO:0007669"/>
    <property type="project" value="TreeGrafter"/>
</dbReference>
<gene>
    <name evidence="14" type="ORF">SAMN05421505_11141</name>
</gene>
<dbReference type="InterPro" id="IPR006091">
    <property type="entry name" value="Acyl-CoA_Oxase/DH_mid-dom"/>
</dbReference>
<evidence type="ECO:0000256" key="5">
    <source>
        <dbReference type="ARBA" id="ARBA00022827"/>
    </source>
</evidence>
<evidence type="ECO:0000313" key="14">
    <source>
        <dbReference type="EMBL" id="SDH07656.1"/>
    </source>
</evidence>
<dbReference type="InterPro" id="IPR050741">
    <property type="entry name" value="Acyl-CoA_dehydrogenase"/>
</dbReference>
<evidence type="ECO:0000256" key="6">
    <source>
        <dbReference type="ARBA" id="ARBA00023002"/>
    </source>
</evidence>
<dbReference type="Pfam" id="PF02770">
    <property type="entry name" value="Acyl-CoA_dh_M"/>
    <property type="match status" value="1"/>
</dbReference>
<sequence length="384" mass="42403">MERTIFDDDHELFRKSVRSFISREITPHFERWERSGIIDKALFRKAGDAGILALGVPGELGGAGRLDFRFNAVVLEEVCRAGVMNAGLGISTHADVVVPYFVQYGTREQQERWLPGLSSGELVGAIAMTEPDTGSDLAAISTRAVRDGDSYVIRGSKIFISNGINSDLVILVCRTGYNEAAQRNLSLVVVETDRQGFSRGRNLDKVGQHSADTAEMFLDDVVVPVENLLGEEDRGFYHLVSMLPQERLSIAVMALAHAQVAFEQTLAYCKERRAFGQPIGSFQNSRFQLATMRTELDIAQAFVDKQLAAHVAGELSAEEAAQAKWWCAELNSRVLTSCVQLHGAYGYMEECAVARAWRDGRAMSIYGGTNEIMKEIIGRRMLGV</sequence>
<keyword evidence="5 10" id="KW-0274">FAD</keyword>
<dbReference type="InterPro" id="IPR046373">
    <property type="entry name" value="Acyl-CoA_Oxase/DH_mid-dom_sf"/>
</dbReference>
<comment type="similarity">
    <text evidence="3 10">Belongs to the acyl-CoA dehydrogenase family.</text>
</comment>
<dbReference type="InterPro" id="IPR037069">
    <property type="entry name" value="AcylCoA_DH/ox_N_sf"/>
</dbReference>
<dbReference type="SUPFAM" id="SSF56645">
    <property type="entry name" value="Acyl-CoA dehydrogenase NM domain-like"/>
    <property type="match status" value="1"/>
</dbReference>
<dbReference type="EMBL" id="FNCN01000011">
    <property type="protein sequence ID" value="SDH07656.1"/>
    <property type="molecule type" value="Genomic_DNA"/>
</dbReference>
<reference evidence="14 15" key="1">
    <citation type="submission" date="2016-10" db="EMBL/GenBank/DDBJ databases">
        <authorList>
            <person name="de Groot N.N."/>
        </authorList>
    </citation>
    <scope>NUCLEOTIDE SEQUENCE [LARGE SCALE GENOMIC DNA]</scope>
    <source>
        <strain evidence="14 15">CPCC 201354</strain>
    </source>
</reference>
<evidence type="ECO:0000256" key="8">
    <source>
        <dbReference type="ARBA" id="ARBA00040394"/>
    </source>
</evidence>
<comment type="cofactor">
    <cofactor evidence="1 10">
        <name>FAD</name>
        <dbReference type="ChEBI" id="CHEBI:57692"/>
    </cofactor>
</comment>
<feature type="domain" description="Acyl-CoA dehydrogenase/oxidase N-terminal" evidence="13">
    <location>
        <begin position="8"/>
        <end position="121"/>
    </location>
</feature>
<dbReference type="FunFam" id="2.40.110.10:FF:000002">
    <property type="entry name" value="Acyl-CoA dehydrogenase fadE12"/>
    <property type="match status" value="1"/>
</dbReference>
<dbReference type="SUPFAM" id="SSF47203">
    <property type="entry name" value="Acyl-CoA dehydrogenase C-terminal domain-like"/>
    <property type="match status" value="1"/>
</dbReference>
<dbReference type="PANTHER" id="PTHR48083">
    <property type="entry name" value="MEDIUM-CHAIN SPECIFIC ACYL-COA DEHYDROGENASE, MITOCHONDRIAL-RELATED"/>
    <property type="match status" value="1"/>
</dbReference>
<dbReference type="GO" id="GO:0003995">
    <property type="term" value="F:acyl-CoA dehydrogenase activity"/>
    <property type="evidence" value="ECO:0007669"/>
    <property type="project" value="TreeGrafter"/>
</dbReference>
<dbReference type="Pfam" id="PF00441">
    <property type="entry name" value="Acyl-CoA_dh_1"/>
    <property type="match status" value="1"/>
</dbReference>
<name>A0A1G7ZGI7_9ACTN</name>
<accession>A0A1G7ZGI7</accession>
<protein>
    <recommendedName>
        <fullName evidence="8">Acyl-[acyl-carrier-protein] dehydrogenase MbtN</fullName>
    </recommendedName>
    <alternativeName>
        <fullName evidence="9">Mycobactin synthase protein N</fullName>
    </alternativeName>
</protein>
<dbReference type="GO" id="GO:0050660">
    <property type="term" value="F:flavin adenine dinucleotide binding"/>
    <property type="evidence" value="ECO:0007669"/>
    <property type="project" value="InterPro"/>
</dbReference>
<keyword evidence="15" id="KW-1185">Reference proteome</keyword>
<dbReference type="OrthoDB" id="2769798at2"/>
<dbReference type="PANTHER" id="PTHR48083:SF20">
    <property type="entry name" value="LONG-CHAIN SPECIFIC ACYL-COA DEHYDROGENASE, MITOCHONDRIAL"/>
    <property type="match status" value="1"/>
</dbReference>
<proteinExistence type="inferred from homology"/>
<dbReference type="Gene3D" id="1.10.540.10">
    <property type="entry name" value="Acyl-CoA dehydrogenase/oxidase, N-terminal domain"/>
    <property type="match status" value="1"/>
</dbReference>
<dbReference type="InterPro" id="IPR009100">
    <property type="entry name" value="AcylCoA_DH/oxidase_NM_dom_sf"/>
</dbReference>
<evidence type="ECO:0000256" key="4">
    <source>
        <dbReference type="ARBA" id="ARBA00022630"/>
    </source>
</evidence>
<dbReference type="Gene3D" id="1.20.140.10">
    <property type="entry name" value="Butyryl-CoA Dehydrogenase, subunit A, domain 3"/>
    <property type="match status" value="1"/>
</dbReference>
<feature type="domain" description="Acyl-CoA oxidase/dehydrogenase middle" evidence="12">
    <location>
        <begin position="125"/>
        <end position="221"/>
    </location>
</feature>
<evidence type="ECO:0000259" key="12">
    <source>
        <dbReference type="Pfam" id="PF02770"/>
    </source>
</evidence>
<evidence type="ECO:0000256" key="3">
    <source>
        <dbReference type="ARBA" id="ARBA00009347"/>
    </source>
</evidence>
<dbReference type="InterPro" id="IPR009075">
    <property type="entry name" value="AcylCo_DH/oxidase_C"/>
</dbReference>
<keyword evidence="4 10" id="KW-0285">Flavoprotein</keyword>
<evidence type="ECO:0000256" key="10">
    <source>
        <dbReference type="RuleBase" id="RU362125"/>
    </source>
</evidence>
<evidence type="ECO:0000256" key="7">
    <source>
        <dbReference type="ARBA" id="ARBA00037085"/>
    </source>
</evidence>
<dbReference type="STRING" id="504805.SAMN05421505_11141"/>
<dbReference type="InterPro" id="IPR013786">
    <property type="entry name" value="AcylCoA_DH/ox_N"/>
</dbReference>
<comment type="pathway">
    <text evidence="2">Siderophore biosynthesis; mycobactin biosynthesis.</text>
</comment>
<dbReference type="Proteomes" id="UP000198923">
    <property type="component" value="Unassembled WGS sequence"/>
</dbReference>
<keyword evidence="6 10" id="KW-0560">Oxidoreductase</keyword>
<evidence type="ECO:0000259" key="13">
    <source>
        <dbReference type="Pfam" id="PF02771"/>
    </source>
</evidence>
<comment type="function">
    <text evidence="7">Catalyzes the dehydrogenation at the alpha-beta position of ACP-bound acyl chains. This results in the introduction of a double bond in the lipidic chain, which is further transferred to the epsilon-amino group of lysine residue in the mycobactin core by MbtK.</text>
</comment>
<feature type="domain" description="Acyl-CoA dehydrogenase/oxidase C-terminal" evidence="11">
    <location>
        <begin position="233"/>
        <end position="382"/>
    </location>
</feature>
<organism evidence="14 15">
    <name type="scientific">Sinosporangium album</name>
    <dbReference type="NCBI Taxonomy" id="504805"/>
    <lineage>
        <taxon>Bacteria</taxon>
        <taxon>Bacillati</taxon>
        <taxon>Actinomycetota</taxon>
        <taxon>Actinomycetes</taxon>
        <taxon>Streptosporangiales</taxon>
        <taxon>Streptosporangiaceae</taxon>
        <taxon>Sinosporangium</taxon>
    </lineage>
</organism>
<evidence type="ECO:0000256" key="9">
    <source>
        <dbReference type="ARBA" id="ARBA00042660"/>
    </source>
</evidence>
<dbReference type="Pfam" id="PF02771">
    <property type="entry name" value="Acyl-CoA_dh_N"/>
    <property type="match status" value="1"/>
</dbReference>
<evidence type="ECO:0000259" key="11">
    <source>
        <dbReference type="Pfam" id="PF00441"/>
    </source>
</evidence>
<dbReference type="Gene3D" id="2.40.110.10">
    <property type="entry name" value="Butyryl-CoA Dehydrogenase, subunit A, domain 2"/>
    <property type="match status" value="1"/>
</dbReference>
<dbReference type="InterPro" id="IPR036250">
    <property type="entry name" value="AcylCo_DH-like_C"/>
</dbReference>
<dbReference type="GO" id="GO:0005737">
    <property type="term" value="C:cytoplasm"/>
    <property type="evidence" value="ECO:0007669"/>
    <property type="project" value="TreeGrafter"/>
</dbReference>
<evidence type="ECO:0000313" key="15">
    <source>
        <dbReference type="Proteomes" id="UP000198923"/>
    </source>
</evidence>
<evidence type="ECO:0000256" key="2">
    <source>
        <dbReference type="ARBA" id="ARBA00005102"/>
    </source>
</evidence>
<dbReference type="RefSeq" id="WP_093170777.1">
    <property type="nucleotide sequence ID" value="NZ_FNCN01000011.1"/>
</dbReference>
<evidence type="ECO:0000256" key="1">
    <source>
        <dbReference type="ARBA" id="ARBA00001974"/>
    </source>
</evidence>
<dbReference type="AlphaFoldDB" id="A0A1G7ZGI7"/>